<reference evidence="10 11" key="1">
    <citation type="submission" date="2025-04" db="UniProtKB">
        <authorList>
            <consortium name="RefSeq"/>
        </authorList>
    </citation>
    <scope>IDENTIFICATION</scope>
    <source>
        <tissue evidence="12">Leaf</tissue>
    </source>
</reference>
<evidence type="ECO:0000256" key="5">
    <source>
        <dbReference type="ARBA" id="ARBA00023163"/>
    </source>
</evidence>
<dbReference type="AlphaFoldDB" id="A0A8B8PXU8"/>
<dbReference type="InterPro" id="IPR003657">
    <property type="entry name" value="WRKY_dom"/>
</dbReference>
<dbReference type="Gene3D" id="2.20.25.80">
    <property type="entry name" value="WRKY domain"/>
    <property type="match status" value="2"/>
</dbReference>
<sequence>MANEESTPNETGPEGVKPENNPDNGGDTPQPGRESNSKESLVCGMGLQGAQAKELLLLELTPESVKYESPSVQEGSTPSISYEKTAEDGYNWRKYGQKNVKGNEFVRSYYRCTHPYCPVKKQVERSRSGRITDNIYLGEHSHPSPQKHLPMAVGFAVSIVEEKPERPSSTSTQDKSSQAKSQAYYQVDNKETPQPLALPAPAEVKPVVPAKVKVQDEIATDEDPPGSKRRKKDSCNTDTASVDKTTTEARSVVHTVSEVDIVNDGYRWRKYGQKMVKGNPNPRSYYRCSSPGCPAKKHVERASHDAKVVMTTYEGQHNDHSVPPLRTIMPNSGGFNGHATTQSGDVNIKSPDGETVSHSVVENASSASGSKSTDQSNGKAEETSRPGDQVGDRTVFNNDLGPEDRINEEKEDLSSTKSGERDPVHLDSVVNVMGENSHPQQQPSNAAAVQS</sequence>
<evidence type="ECO:0000256" key="2">
    <source>
        <dbReference type="ARBA" id="ARBA00022737"/>
    </source>
</evidence>
<dbReference type="InterPro" id="IPR036576">
    <property type="entry name" value="WRKY_dom_sf"/>
</dbReference>
<gene>
    <name evidence="10 11 12" type="primary">LOC115747556</name>
</gene>
<dbReference type="SMART" id="SM00774">
    <property type="entry name" value="WRKY"/>
    <property type="match status" value="2"/>
</dbReference>
<dbReference type="GO" id="GO:0003700">
    <property type="term" value="F:DNA-binding transcription factor activity"/>
    <property type="evidence" value="ECO:0007669"/>
    <property type="project" value="InterPro"/>
</dbReference>
<dbReference type="RefSeq" id="XP_030539623.1">
    <property type="nucleotide sequence ID" value="XM_030683763.1"/>
</dbReference>
<feature type="compositionally biased region" description="Polar residues" evidence="7">
    <location>
        <begin position="167"/>
        <end position="184"/>
    </location>
</feature>
<feature type="domain" description="WRKY" evidence="8">
    <location>
        <begin position="81"/>
        <end position="145"/>
    </location>
</feature>
<feature type="region of interest" description="Disordered" evidence="7">
    <location>
        <begin position="1"/>
        <end position="45"/>
    </location>
</feature>
<dbReference type="GeneID" id="115747556"/>
<dbReference type="InterPro" id="IPR044810">
    <property type="entry name" value="WRKY_plant"/>
</dbReference>
<keyword evidence="4" id="KW-0238">DNA-binding</keyword>
<dbReference type="FunFam" id="2.20.25.80:FF:000006">
    <property type="entry name" value="WRKY transcription factor"/>
    <property type="match status" value="2"/>
</dbReference>
<keyword evidence="3" id="KW-0805">Transcription regulation</keyword>
<evidence type="ECO:0000313" key="10">
    <source>
        <dbReference type="RefSeq" id="XP_030539623.1"/>
    </source>
</evidence>
<dbReference type="GO" id="GO:0005634">
    <property type="term" value="C:nucleus"/>
    <property type="evidence" value="ECO:0007669"/>
    <property type="project" value="UniProtKB-SubCell"/>
</dbReference>
<dbReference type="SUPFAM" id="SSF118290">
    <property type="entry name" value="WRKY DNA-binding domain"/>
    <property type="match status" value="2"/>
</dbReference>
<dbReference type="OrthoDB" id="1918969at2759"/>
<dbReference type="PANTHER" id="PTHR31221:SF125">
    <property type="entry name" value="WRKY TRANSCRIPTION FACTOR 1"/>
    <property type="match status" value="1"/>
</dbReference>
<comment type="subcellular location">
    <subcellularLocation>
        <location evidence="1">Nucleus</location>
    </subcellularLocation>
</comment>
<dbReference type="RefSeq" id="XP_048142033.1">
    <property type="nucleotide sequence ID" value="XM_048286076.1"/>
</dbReference>
<evidence type="ECO:0000313" key="12">
    <source>
        <dbReference type="RefSeq" id="XP_048142033.1"/>
    </source>
</evidence>
<feature type="domain" description="WRKY" evidence="8">
    <location>
        <begin position="257"/>
        <end position="323"/>
    </location>
</feature>
<evidence type="ECO:0000256" key="3">
    <source>
        <dbReference type="ARBA" id="ARBA00023015"/>
    </source>
</evidence>
<protein>
    <submittedName>
        <fullName evidence="10 11">WRKY transcription factor 1-like</fullName>
    </submittedName>
</protein>
<evidence type="ECO:0000256" key="6">
    <source>
        <dbReference type="ARBA" id="ARBA00023242"/>
    </source>
</evidence>
<feature type="compositionally biased region" description="Polar residues" evidence="7">
    <location>
        <begin position="356"/>
        <end position="378"/>
    </location>
</feature>
<dbReference type="KEGG" id="rarg:115747556"/>
<evidence type="ECO:0000256" key="4">
    <source>
        <dbReference type="ARBA" id="ARBA00023125"/>
    </source>
</evidence>
<keyword evidence="2" id="KW-0677">Repeat</keyword>
<dbReference type="Pfam" id="PF03106">
    <property type="entry name" value="WRKY"/>
    <property type="match status" value="2"/>
</dbReference>
<evidence type="ECO:0000313" key="11">
    <source>
        <dbReference type="RefSeq" id="XP_030539624.1"/>
    </source>
</evidence>
<evidence type="ECO:0000256" key="7">
    <source>
        <dbReference type="SAM" id="MobiDB-lite"/>
    </source>
</evidence>
<evidence type="ECO:0000256" key="1">
    <source>
        <dbReference type="ARBA" id="ARBA00004123"/>
    </source>
</evidence>
<feature type="compositionally biased region" description="Polar residues" evidence="7">
    <location>
        <begin position="1"/>
        <end position="10"/>
    </location>
</feature>
<name>A0A8B8PXU8_9MYRT</name>
<feature type="compositionally biased region" description="Basic and acidic residues" evidence="7">
    <location>
        <begin position="402"/>
        <end position="425"/>
    </location>
</feature>
<keyword evidence="9" id="KW-1185">Reference proteome</keyword>
<feature type="region of interest" description="Disordered" evidence="7">
    <location>
        <begin position="314"/>
        <end position="426"/>
    </location>
</feature>
<dbReference type="RefSeq" id="XP_030539624.1">
    <property type="nucleotide sequence ID" value="XM_030683764.1"/>
</dbReference>
<dbReference type="PROSITE" id="PS50811">
    <property type="entry name" value="WRKY"/>
    <property type="match status" value="2"/>
</dbReference>
<dbReference type="PANTHER" id="PTHR31221">
    <property type="entry name" value="WRKY TRANSCRIPTION FACTOR PROTEIN 1-RELATED"/>
    <property type="match status" value="1"/>
</dbReference>
<feature type="compositionally biased region" description="Low complexity" evidence="7">
    <location>
        <begin position="195"/>
        <end position="212"/>
    </location>
</feature>
<feature type="region of interest" description="Disordered" evidence="7">
    <location>
        <begin position="157"/>
        <end position="248"/>
    </location>
</feature>
<keyword evidence="5" id="KW-0804">Transcription</keyword>
<accession>A0A8B8PXU8</accession>
<proteinExistence type="predicted"/>
<organism evidence="9 11">
    <name type="scientific">Rhodamnia argentea</name>
    <dbReference type="NCBI Taxonomy" id="178133"/>
    <lineage>
        <taxon>Eukaryota</taxon>
        <taxon>Viridiplantae</taxon>
        <taxon>Streptophyta</taxon>
        <taxon>Embryophyta</taxon>
        <taxon>Tracheophyta</taxon>
        <taxon>Spermatophyta</taxon>
        <taxon>Magnoliopsida</taxon>
        <taxon>eudicotyledons</taxon>
        <taxon>Gunneridae</taxon>
        <taxon>Pentapetalae</taxon>
        <taxon>rosids</taxon>
        <taxon>malvids</taxon>
        <taxon>Myrtales</taxon>
        <taxon>Myrtaceae</taxon>
        <taxon>Myrtoideae</taxon>
        <taxon>Myrteae</taxon>
        <taxon>Australasian group</taxon>
        <taxon>Rhodamnia</taxon>
    </lineage>
</organism>
<dbReference type="Proteomes" id="UP000827889">
    <property type="component" value="Chromosome 10"/>
</dbReference>
<evidence type="ECO:0000313" key="9">
    <source>
        <dbReference type="Proteomes" id="UP000827889"/>
    </source>
</evidence>
<keyword evidence="6" id="KW-0539">Nucleus</keyword>
<dbReference type="GO" id="GO:0043565">
    <property type="term" value="F:sequence-specific DNA binding"/>
    <property type="evidence" value="ECO:0007669"/>
    <property type="project" value="InterPro"/>
</dbReference>
<evidence type="ECO:0000259" key="8">
    <source>
        <dbReference type="PROSITE" id="PS50811"/>
    </source>
</evidence>